<keyword evidence="3" id="KW-1185">Reference proteome</keyword>
<evidence type="ECO:0000313" key="2">
    <source>
        <dbReference type="EMBL" id="QDV36297.1"/>
    </source>
</evidence>
<dbReference type="OrthoDB" id="466583at2"/>
<protein>
    <recommendedName>
        <fullName evidence="4">Dynamin family protein</fullName>
    </recommendedName>
</protein>
<feature type="region of interest" description="Disordered" evidence="1">
    <location>
        <begin position="85"/>
        <end position="115"/>
    </location>
</feature>
<reference evidence="2 3" key="1">
    <citation type="submission" date="2019-02" db="EMBL/GenBank/DDBJ databases">
        <title>Deep-cultivation of Planctomycetes and their phenomic and genomic characterization uncovers novel biology.</title>
        <authorList>
            <person name="Wiegand S."/>
            <person name="Jogler M."/>
            <person name="Boedeker C."/>
            <person name="Pinto D."/>
            <person name="Vollmers J."/>
            <person name="Rivas-Marin E."/>
            <person name="Kohn T."/>
            <person name="Peeters S.H."/>
            <person name="Heuer A."/>
            <person name="Rast P."/>
            <person name="Oberbeckmann S."/>
            <person name="Bunk B."/>
            <person name="Jeske O."/>
            <person name="Meyerdierks A."/>
            <person name="Storesund J.E."/>
            <person name="Kallscheuer N."/>
            <person name="Luecker S."/>
            <person name="Lage O.M."/>
            <person name="Pohl T."/>
            <person name="Merkel B.J."/>
            <person name="Hornburger P."/>
            <person name="Mueller R.-W."/>
            <person name="Bruemmer F."/>
            <person name="Labrenz M."/>
            <person name="Spormann A.M."/>
            <person name="Op den Camp H."/>
            <person name="Overmann J."/>
            <person name="Amann R."/>
            <person name="Jetten M.S.M."/>
            <person name="Mascher T."/>
            <person name="Medema M.H."/>
            <person name="Devos D.P."/>
            <person name="Kaster A.-K."/>
            <person name="Ovreas L."/>
            <person name="Rohde M."/>
            <person name="Galperin M.Y."/>
            <person name="Jogler C."/>
        </authorList>
    </citation>
    <scope>NUCLEOTIDE SEQUENCE [LARGE SCALE GENOMIC DNA]</scope>
    <source>
        <strain evidence="2 3">ElP</strain>
    </source>
</reference>
<dbReference type="RefSeq" id="WP_145272451.1">
    <property type="nucleotide sequence ID" value="NZ_CP036426.1"/>
</dbReference>
<evidence type="ECO:0008006" key="4">
    <source>
        <dbReference type="Google" id="ProtNLM"/>
    </source>
</evidence>
<dbReference type="AlphaFoldDB" id="A0A518H631"/>
<evidence type="ECO:0000256" key="1">
    <source>
        <dbReference type="SAM" id="MobiDB-lite"/>
    </source>
</evidence>
<name>A0A518H631_9BACT</name>
<dbReference type="Proteomes" id="UP000317835">
    <property type="component" value="Chromosome"/>
</dbReference>
<dbReference type="Gene3D" id="3.40.50.300">
    <property type="entry name" value="P-loop containing nucleotide triphosphate hydrolases"/>
    <property type="match status" value="1"/>
</dbReference>
<dbReference type="InterPro" id="IPR027417">
    <property type="entry name" value="P-loop_NTPase"/>
</dbReference>
<gene>
    <name evidence="2" type="ORF">ElP_42170</name>
</gene>
<dbReference type="EMBL" id="CP036426">
    <property type="protein sequence ID" value="QDV36297.1"/>
    <property type="molecule type" value="Genomic_DNA"/>
</dbReference>
<dbReference type="SUPFAM" id="SSF52540">
    <property type="entry name" value="P-loop containing nucleoside triphosphate hydrolases"/>
    <property type="match status" value="1"/>
</dbReference>
<evidence type="ECO:0000313" key="3">
    <source>
        <dbReference type="Proteomes" id="UP000317835"/>
    </source>
</evidence>
<accession>A0A518H631</accession>
<organism evidence="2 3">
    <name type="scientific">Tautonia plasticadhaerens</name>
    <dbReference type="NCBI Taxonomy" id="2527974"/>
    <lineage>
        <taxon>Bacteria</taxon>
        <taxon>Pseudomonadati</taxon>
        <taxon>Planctomycetota</taxon>
        <taxon>Planctomycetia</taxon>
        <taxon>Isosphaerales</taxon>
        <taxon>Isosphaeraceae</taxon>
        <taxon>Tautonia</taxon>
    </lineage>
</organism>
<sequence length="697" mass="76745">MSGTPTEPYPLMRPDQRSRLEATGSVYAEVVAQLPRLAAREEIASLRERLARLQTLMGLDCLRIGLLGSSGAGKSTTVANLLGIPEHESPTPPGGGGAGTGVATRIRPAPPGSPVRMRLEFMDREAYNRRVSDLVGLVPELGEAEPSELLHRARALPPSSPARPEEVRSLIRLLEAFQGHGHLLGTFDDTVPYEDRAQILMHQEAGTATGFTPLLRQVIIEFPTDRIDPRLELIDLPGLGVANRADEMLTVSFLPELNGAFILIKAASANDEQVARLIAKMKEQFPDLGPRVWVIASGFDSLDSNNLGDGPSGRPVLSHLSDYLIDRGVRTDRVLLLGNHLYQALLHAEARTAPASVAPARLDGALIDEAVRARNLKINLPRDPEGRLVVPTKFRRYKELSDAFERTVLVDGGIGRLRDTIKEHVFKAVQVEVQGQVDAELAALGRSMALELESARVRSHMEPADLIRASQWMSELQDIGRNALQRSRDLYLEEATKLEAVLGTYLESVIKNDLPIQDPDHPNKNMLDMVHRQHSKNLRDQGLDLAPRLVRSIFERIDGKVQAIGINRLGTGPVGLRDPKAAWEGRTAADRADSGWYRAVFDSFQDEMKFVKDLEEAASVYPKDHYLELMRHKVQAVVREFIRTVLGQLGRQLKTLGDELLLIGDSPDEEDSATDLVYSKLLDKLSMLGGSPSGVTS</sequence>
<dbReference type="KEGG" id="tpla:ElP_42170"/>
<proteinExistence type="predicted"/>